<reference evidence="2" key="1">
    <citation type="submission" date="2021-07" db="EMBL/GenBank/DDBJ databases">
        <authorList>
            <person name="Durling M."/>
        </authorList>
    </citation>
    <scope>NUCLEOTIDE SEQUENCE</scope>
</reference>
<gene>
    <name evidence="2" type="ORF">HYFRA_00007400</name>
</gene>
<keyword evidence="3" id="KW-1185">Reference proteome</keyword>
<sequence length="73" mass="7535">MQFSSAVVAIFGASLAIMPVVFGAPQVLGSCYALCLVEKKGCDTLCSLLGPCDDHCDKLLAACQKDCGVAHAE</sequence>
<comment type="caution">
    <text evidence="2">The sequence shown here is derived from an EMBL/GenBank/DDBJ whole genome shotgun (WGS) entry which is preliminary data.</text>
</comment>
<dbReference type="OrthoDB" id="10341037at2759"/>
<accession>A0A9N9PGB3</accession>
<evidence type="ECO:0000313" key="2">
    <source>
        <dbReference type="EMBL" id="CAG8951484.1"/>
    </source>
</evidence>
<dbReference type="Proteomes" id="UP000696280">
    <property type="component" value="Unassembled WGS sequence"/>
</dbReference>
<feature type="signal peptide" evidence="1">
    <location>
        <begin position="1"/>
        <end position="23"/>
    </location>
</feature>
<feature type="chain" id="PRO_5040365488" description="Extracellular membrane protein CFEM domain-containing protein" evidence="1">
    <location>
        <begin position="24"/>
        <end position="73"/>
    </location>
</feature>
<dbReference type="AlphaFoldDB" id="A0A9N9PGB3"/>
<keyword evidence="1" id="KW-0732">Signal</keyword>
<proteinExistence type="predicted"/>
<protein>
    <recommendedName>
        <fullName evidence="4">Extracellular membrane protein CFEM domain-containing protein</fullName>
    </recommendedName>
</protein>
<evidence type="ECO:0008006" key="4">
    <source>
        <dbReference type="Google" id="ProtNLM"/>
    </source>
</evidence>
<name>A0A9N9PGB3_9HELO</name>
<dbReference type="EMBL" id="CAJVRL010000043">
    <property type="protein sequence ID" value="CAG8951484.1"/>
    <property type="molecule type" value="Genomic_DNA"/>
</dbReference>
<organism evidence="2 3">
    <name type="scientific">Hymenoscyphus fraxineus</name>
    <dbReference type="NCBI Taxonomy" id="746836"/>
    <lineage>
        <taxon>Eukaryota</taxon>
        <taxon>Fungi</taxon>
        <taxon>Dikarya</taxon>
        <taxon>Ascomycota</taxon>
        <taxon>Pezizomycotina</taxon>
        <taxon>Leotiomycetes</taxon>
        <taxon>Helotiales</taxon>
        <taxon>Helotiaceae</taxon>
        <taxon>Hymenoscyphus</taxon>
    </lineage>
</organism>
<evidence type="ECO:0000313" key="3">
    <source>
        <dbReference type="Proteomes" id="UP000696280"/>
    </source>
</evidence>
<evidence type="ECO:0000256" key="1">
    <source>
        <dbReference type="SAM" id="SignalP"/>
    </source>
</evidence>